<evidence type="ECO:0000313" key="1">
    <source>
        <dbReference type="EMBL" id="KAJ9614747.1"/>
    </source>
</evidence>
<reference evidence="1" key="1">
    <citation type="submission" date="2022-10" db="EMBL/GenBank/DDBJ databases">
        <title>Culturing micro-colonial fungi from biological soil crusts in the Mojave desert and describing Neophaeococcomyces mojavensis, and introducing the new genera and species Taxawa tesnikishii.</title>
        <authorList>
            <person name="Kurbessoian T."/>
            <person name="Stajich J.E."/>
        </authorList>
    </citation>
    <scope>NUCLEOTIDE SEQUENCE</scope>
    <source>
        <strain evidence="1">TK_35</strain>
    </source>
</reference>
<protein>
    <recommendedName>
        <fullName evidence="3">N-acetyltransferase domain-containing protein</fullName>
    </recommendedName>
</protein>
<keyword evidence="2" id="KW-1185">Reference proteome</keyword>
<accession>A0AA38XJT7</accession>
<sequence>MIYKLERFDRSEVTEPMLKQAAVLFNEHYGVWGSDPTKLQALPKPGSRVKMNPQRLRAQCLPDGVDCLYVKATVDGEVAGNVFACRWKVQEKVVCWVTQLVVHTKFRGRSLAVSLVNFLRQPDDNIYGIMSSHPLACLAAAKAFRSGINSLSSEFIRDHASNVMKLSPVDYIQTARLRGSLFDERDSTGAVSSVFTNFFVDHAEPLRALDLVRKNLHWPLGELLEGHEFLLMIEARAR</sequence>
<dbReference type="EMBL" id="JAPDRN010000186">
    <property type="protein sequence ID" value="KAJ9614747.1"/>
    <property type="molecule type" value="Genomic_DNA"/>
</dbReference>
<organism evidence="1 2">
    <name type="scientific">Knufia peltigerae</name>
    <dbReference type="NCBI Taxonomy" id="1002370"/>
    <lineage>
        <taxon>Eukaryota</taxon>
        <taxon>Fungi</taxon>
        <taxon>Dikarya</taxon>
        <taxon>Ascomycota</taxon>
        <taxon>Pezizomycotina</taxon>
        <taxon>Eurotiomycetes</taxon>
        <taxon>Chaetothyriomycetidae</taxon>
        <taxon>Chaetothyriales</taxon>
        <taxon>Trichomeriaceae</taxon>
        <taxon>Knufia</taxon>
    </lineage>
</organism>
<proteinExistence type="predicted"/>
<gene>
    <name evidence="1" type="ORF">H2204_014483</name>
</gene>
<dbReference type="SUPFAM" id="SSF55729">
    <property type="entry name" value="Acyl-CoA N-acyltransferases (Nat)"/>
    <property type="match status" value="1"/>
</dbReference>
<name>A0AA38XJT7_9EURO</name>
<evidence type="ECO:0000313" key="2">
    <source>
        <dbReference type="Proteomes" id="UP001172681"/>
    </source>
</evidence>
<comment type="caution">
    <text evidence="1">The sequence shown here is derived from an EMBL/GenBank/DDBJ whole genome shotgun (WGS) entry which is preliminary data.</text>
</comment>
<dbReference type="Proteomes" id="UP001172681">
    <property type="component" value="Unassembled WGS sequence"/>
</dbReference>
<dbReference type="AlphaFoldDB" id="A0AA38XJT7"/>
<evidence type="ECO:0008006" key="3">
    <source>
        <dbReference type="Google" id="ProtNLM"/>
    </source>
</evidence>
<dbReference type="InterPro" id="IPR016181">
    <property type="entry name" value="Acyl_CoA_acyltransferase"/>
</dbReference>